<evidence type="ECO:0000256" key="4">
    <source>
        <dbReference type="ARBA" id="ARBA00022679"/>
    </source>
</evidence>
<dbReference type="UniPathway" id="UPA00559"/>
<proteinExistence type="inferred from homology"/>
<comment type="caution">
    <text evidence="9">The sequence shown here is derived from an EMBL/GenBank/DDBJ whole genome shotgun (WGS) entry which is preliminary data.</text>
</comment>
<evidence type="ECO:0000256" key="7">
    <source>
        <dbReference type="PIRSR" id="PIRSR036432-1"/>
    </source>
</evidence>
<keyword evidence="5 6" id="KW-0949">S-adenosyl-L-methionine</keyword>
<gene>
    <name evidence="6" type="primary">dphB</name>
    <name evidence="9" type="ORF">C7391_0144</name>
</gene>
<dbReference type="AlphaFoldDB" id="A0A484F7E5"/>
<dbReference type="Proteomes" id="UP000294855">
    <property type="component" value="Unassembled WGS sequence"/>
</dbReference>
<dbReference type="EC" id="2.1.1.98" evidence="6"/>
<name>A0A484F7E5_9EURY</name>
<evidence type="ECO:0000256" key="2">
    <source>
        <dbReference type="ARBA" id="ARBA00006729"/>
    </source>
</evidence>
<evidence type="ECO:0000313" key="10">
    <source>
        <dbReference type="Proteomes" id="UP000294855"/>
    </source>
</evidence>
<comment type="subunit">
    <text evidence="6">Homodimer.</text>
</comment>
<sequence>MLIVVNSNKLYLNLFHSLFKFFLQMVKYHPFNEADMLTFIGLGLFDEQDISLKGLEAVQSADLVYLEFYTSYLMGTTIEKMEELYGKPIIRLMREDVEQNPDWLENAKTQNIVFLTGGDTMASTTHVDLRIRAKDMGIDTRMIHGASITSAVFGLSGLQNYRFGKSVSIPFPYVSSRGNRVVTETPYDTIKFNQENGLHTLVFLDINSEHGYMTVQQGLALLLEVEEKRQEGVMKNRIAVGIARAGSADVCVKANYANNADAFELGGPLQILIIPGNLHFIEAEALVKLAGAPARLLQEFSNES</sequence>
<accession>A0A484F7E5</accession>
<dbReference type="InterPro" id="IPR014776">
    <property type="entry name" value="4pyrrole_Mease_sub2"/>
</dbReference>
<comment type="function">
    <text evidence="6">S-adenosyl-L-methionine-dependent methyltransferase that catalyzes the trimethylation of the amino group of the modified target histidine residue in translation elongation factor 2 (EF-2), to form an intermediate called diphthine. The three successive methylation reactions represent the second step of diphthamide biosynthesis.</text>
</comment>
<protein>
    <recommendedName>
        <fullName evidence="6">Diphthine synthase</fullName>
        <ecNumber evidence="6">2.1.1.98</ecNumber>
    </recommendedName>
    <alternativeName>
        <fullName evidence="6">Diphthamide biosynthesis methyltransferase</fullName>
    </alternativeName>
</protein>
<comment type="pathway">
    <text evidence="1 6">Protein modification; peptidyl-diphthamide biosynthesis.</text>
</comment>
<feature type="binding site" evidence="6 7">
    <location>
        <position position="245"/>
    </location>
    <ligand>
        <name>S-adenosyl-L-methionine</name>
        <dbReference type="ChEBI" id="CHEBI:59789"/>
    </ligand>
</feature>
<dbReference type="InterPro" id="IPR035996">
    <property type="entry name" value="4pyrrol_Methylase_sf"/>
</dbReference>
<feature type="binding site" evidence="6 7">
    <location>
        <position position="119"/>
    </location>
    <ligand>
        <name>S-adenosyl-L-methionine</name>
        <dbReference type="ChEBI" id="CHEBI:59789"/>
    </ligand>
</feature>
<comment type="catalytic activity">
    <reaction evidence="6">
        <text>2-[(3S)-amino-3-carboxypropyl]-L-histidyl-[translation elongation factor 2] + 3 S-adenosyl-L-methionine = diphthine-[translation elongation factor 2] + 3 S-adenosyl-L-homocysteine + 3 H(+)</text>
        <dbReference type="Rhea" id="RHEA:36415"/>
        <dbReference type="Rhea" id="RHEA-COMP:9749"/>
        <dbReference type="Rhea" id="RHEA-COMP:10172"/>
        <dbReference type="ChEBI" id="CHEBI:15378"/>
        <dbReference type="ChEBI" id="CHEBI:57856"/>
        <dbReference type="ChEBI" id="CHEBI:59789"/>
        <dbReference type="ChEBI" id="CHEBI:73995"/>
        <dbReference type="ChEBI" id="CHEBI:82696"/>
        <dbReference type="EC" id="2.1.1.98"/>
    </reaction>
</comment>
<reference evidence="9 10" key="1">
    <citation type="submission" date="2019-03" db="EMBL/GenBank/DDBJ databases">
        <title>Genomic Encyclopedia of Type Strains, Phase IV (KMG-IV): sequencing the most valuable type-strain genomes for metagenomic binning, comparative biology and taxonomic classification.</title>
        <authorList>
            <person name="Goeker M."/>
        </authorList>
    </citation>
    <scope>NUCLEOTIDE SEQUENCE [LARGE SCALE GENOMIC DNA]</scope>
    <source>
        <strain evidence="9 10">DSM 13328</strain>
    </source>
</reference>
<feature type="binding site" evidence="6 7">
    <location>
        <position position="204"/>
    </location>
    <ligand>
        <name>S-adenosyl-L-methionine</name>
        <dbReference type="ChEBI" id="CHEBI:59789"/>
    </ligand>
</feature>
<keyword evidence="10" id="KW-1185">Reference proteome</keyword>
<dbReference type="Gene3D" id="3.40.1010.10">
    <property type="entry name" value="Cobalt-precorrin-4 Transmethylase, Domain 1"/>
    <property type="match status" value="1"/>
</dbReference>
<organism evidence="9 10">
    <name type="scientific">Methanimicrococcus blatticola</name>
    <dbReference type="NCBI Taxonomy" id="91560"/>
    <lineage>
        <taxon>Archaea</taxon>
        <taxon>Methanobacteriati</taxon>
        <taxon>Methanobacteriota</taxon>
        <taxon>Stenosarchaea group</taxon>
        <taxon>Methanomicrobia</taxon>
        <taxon>Methanosarcinales</taxon>
        <taxon>Methanosarcinaceae</taxon>
        <taxon>Methanimicrococcus</taxon>
    </lineage>
</organism>
<dbReference type="SUPFAM" id="SSF53790">
    <property type="entry name" value="Tetrapyrrole methylase"/>
    <property type="match status" value="1"/>
</dbReference>
<evidence type="ECO:0000256" key="1">
    <source>
        <dbReference type="ARBA" id="ARBA00005156"/>
    </source>
</evidence>
<keyword evidence="3 6" id="KW-0489">Methyltransferase</keyword>
<evidence type="ECO:0000256" key="6">
    <source>
        <dbReference type="HAMAP-Rule" id="MF_01084"/>
    </source>
</evidence>
<dbReference type="CDD" id="cd11647">
    <property type="entry name" value="DHP5_DphB"/>
    <property type="match status" value="1"/>
</dbReference>
<feature type="domain" description="Tetrapyrrole methylase" evidence="8">
    <location>
        <begin position="36"/>
        <end position="248"/>
    </location>
</feature>
<dbReference type="GO" id="GO:0032259">
    <property type="term" value="P:methylation"/>
    <property type="evidence" value="ECO:0007669"/>
    <property type="project" value="UniProtKB-KW"/>
</dbReference>
<comment type="similarity">
    <text evidence="2 6">Belongs to the diphthine synthase family.</text>
</comment>
<evidence type="ECO:0000256" key="3">
    <source>
        <dbReference type="ARBA" id="ARBA00022603"/>
    </source>
</evidence>
<dbReference type="EMBL" id="SNYS01000005">
    <property type="protein sequence ID" value="TDQ71045.1"/>
    <property type="molecule type" value="Genomic_DNA"/>
</dbReference>
<evidence type="ECO:0000259" key="8">
    <source>
        <dbReference type="Pfam" id="PF00590"/>
    </source>
</evidence>
<dbReference type="HAMAP" id="MF_01084">
    <property type="entry name" value="Diphthine_synth"/>
    <property type="match status" value="1"/>
</dbReference>
<dbReference type="InterPro" id="IPR000878">
    <property type="entry name" value="4pyrrol_Mease"/>
</dbReference>
<feature type="binding site" evidence="6 7">
    <location>
        <position position="122"/>
    </location>
    <ligand>
        <name>S-adenosyl-L-methionine</name>
        <dbReference type="ChEBI" id="CHEBI:59789"/>
    </ligand>
</feature>
<dbReference type="GO" id="GO:0017183">
    <property type="term" value="P:protein histidyl modification to diphthamide"/>
    <property type="evidence" value="ECO:0007669"/>
    <property type="project" value="UniProtKB-UniRule"/>
</dbReference>
<evidence type="ECO:0000256" key="5">
    <source>
        <dbReference type="ARBA" id="ARBA00022691"/>
    </source>
</evidence>
<dbReference type="InterPro" id="IPR014777">
    <property type="entry name" value="4pyrrole_Mease_sub1"/>
</dbReference>
<feature type="binding site" evidence="6 7">
    <location>
        <position position="44"/>
    </location>
    <ligand>
        <name>S-adenosyl-L-methionine</name>
        <dbReference type="ChEBI" id="CHEBI:59789"/>
    </ligand>
</feature>
<dbReference type="GO" id="GO:0004164">
    <property type="term" value="F:diphthine synthase activity"/>
    <property type="evidence" value="ECO:0007669"/>
    <property type="project" value="UniProtKB-UniRule"/>
</dbReference>
<dbReference type="PANTHER" id="PTHR10882:SF0">
    <property type="entry name" value="DIPHTHINE METHYL ESTER SYNTHASE"/>
    <property type="match status" value="1"/>
</dbReference>
<dbReference type="PANTHER" id="PTHR10882">
    <property type="entry name" value="DIPHTHINE SYNTHASE"/>
    <property type="match status" value="1"/>
</dbReference>
<dbReference type="Gene3D" id="3.30.950.10">
    <property type="entry name" value="Methyltransferase, Cobalt-precorrin-4 Transmethylase, Domain 2"/>
    <property type="match status" value="1"/>
</dbReference>
<dbReference type="NCBIfam" id="TIGR00522">
    <property type="entry name" value="dph5"/>
    <property type="match status" value="1"/>
</dbReference>
<feature type="binding site" evidence="6 7">
    <location>
        <begin position="147"/>
        <end position="148"/>
    </location>
    <ligand>
        <name>S-adenosyl-L-methionine</name>
        <dbReference type="ChEBI" id="CHEBI:59789"/>
    </ligand>
</feature>
<dbReference type="PIRSF" id="PIRSF036432">
    <property type="entry name" value="Diphthine_synth"/>
    <property type="match status" value="1"/>
</dbReference>
<keyword evidence="4 6" id="KW-0808">Transferase</keyword>
<dbReference type="InterPro" id="IPR004551">
    <property type="entry name" value="Dphthn_synthase"/>
</dbReference>
<dbReference type="Pfam" id="PF00590">
    <property type="entry name" value="TP_methylase"/>
    <property type="match status" value="1"/>
</dbReference>
<evidence type="ECO:0000313" key="9">
    <source>
        <dbReference type="EMBL" id="TDQ71045.1"/>
    </source>
</evidence>
<feature type="binding site" evidence="6 7">
    <location>
        <position position="270"/>
    </location>
    <ligand>
        <name>S-adenosyl-L-methionine</name>
        <dbReference type="ChEBI" id="CHEBI:59789"/>
    </ligand>
</feature>